<dbReference type="Proteomes" id="UP000006462">
    <property type="component" value="Unassembled WGS sequence"/>
</dbReference>
<accession>A0ABM9ZR55</accession>
<name>A0ABM9ZR55_9BACT</name>
<evidence type="ECO:0000313" key="2">
    <source>
        <dbReference type="Proteomes" id="UP000006462"/>
    </source>
</evidence>
<organism evidence="1 2">
    <name type="scientific">Pyramidobacter piscolens W5455</name>
    <dbReference type="NCBI Taxonomy" id="352165"/>
    <lineage>
        <taxon>Bacteria</taxon>
        <taxon>Thermotogati</taxon>
        <taxon>Synergistota</taxon>
        <taxon>Synergistia</taxon>
        <taxon>Synergistales</taxon>
        <taxon>Dethiosulfovibrionaceae</taxon>
        <taxon>Pyramidobacter</taxon>
    </lineage>
</organism>
<evidence type="ECO:0000313" key="1">
    <source>
        <dbReference type="EMBL" id="EFB89325.1"/>
    </source>
</evidence>
<proteinExistence type="predicted"/>
<comment type="caution">
    <text evidence="1">The sequence shown here is derived from an EMBL/GenBank/DDBJ whole genome shotgun (WGS) entry which is preliminary data.</text>
</comment>
<dbReference type="EMBL" id="ADFP01000140">
    <property type="protein sequence ID" value="EFB89325.1"/>
    <property type="molecule type" value="Genomic_DNA"/>
</dbReference>
<sequence>MICATGEATSDAILCIDYTLGGERLKGESQNHPADGPPQKKFPYCAFYHVLSRRFC</sequence>
<keyword evidence="2" id="KW-1185">Reference proteome</keyword>
<protein>
    <submittedName>
        <fullName evidence="1">Uncharacterized protein</fullName>
    </submittedName>
</protein>
<reference evidence="1 2" key="1">
    <citation type="submission" date="2009-12" db="EMBL/GenBank/DDBJ databases">
        <authorList>
            <person name="Shrivastava S."/>
            <person name="Madupu R."/>
            <person name="Durkin A.S."/>
            <person name="Torralba M."/>
            <person name="Methe B."/>
            <person name="Sutton G.G."/>
            <person name="Strausberg R.L."/>
            <person name="Nelson K.E."/>
        </authorList>
    </citation>
    <scope>NUCLEOTIDE SEQUENCE [LARGE SCALE GENOMIC DNA]</scope>
    <source>
        <strain evidence="1 2">W5455</strain>
    </source>
</reference>
<gene>
    <name evidence="1" type="ORF">HMPREF7215_2680</name>
</gene>